<dbReference type="EC" id="5.2.1.8" evidence="6"/>
<evidence type="ECO:0000256" key="1">
    <source>
        <dbReference type="ARBA" id="ARBA00000971"/>
    </source>
</evidence>
<protein>
    <recommendedName>
        <fullName evidence="6">Peptidyl-prolyl cis-trans isomerase</fullName>
        <ecNumber evidence="6">5.2.1.8</ecNumber>
    </recommendedName>
</protein>
<proteinExistence type="inferred from homology"/>
<dbReference type="Pfam" id="PF00254">
    <property type="entry name" value="FKBP_C"/>
    <property type="match status" value="1"/>
</dbReference>
<sequence>MYKIKIMRKQLAVILVAAMALASCNNVEVVDGVKIQKHEHDDSAAKLKEGDIITFDLVIKNDADSTIKDSRKEGKPLQDLVPPAAPAGAFKGSFENGLRLLAVGDSATIFVPVDSLFKDANQPVPPFLKRGTDVRFIVKIKKSQSRAEFEKEMTKLSAEQTGKDAKLIEAYVANSGKKFTKTSTGLYASISNPGVGEGPKMGESWEVNYIGTFLDGKEFDKGAGVAMPPVGQLVPGFNEALMLLKKGGKGTFVIPSALGYGAQGAAPRIPANAILVFELEVLSKK</sequence>
<dbReference type="PANTHER" id="PTHR43811:SF19">
    <property type="entry name" value="39 KDA FK506-BINDING NUCLEAR PROTEIN"/>
    <property type="match status" value="1"/>
</dbReference>
<evidence type="ECO:0000313" key="9">
    <source>
        <dbReference type="EMBL" id="TBH74414.1"/>
    </source>
</evidence>
<dbReference type="PANTHER" id="PTHR43811">
    <property type="entry name" value="FKBP-TYPE PEPTIDYL-PROLYL CIS-TRANS ISOMERASE FKPA"/>
    <property type="match status" value="1"/>
</dbReference>
<evidence type="ECO:0000256" key="5">
    <source>
        <dbReference type="PROSITE-ProRule" id="PRU00277"/>
    </source>
</evidence>
<dbReference type="InterPro" id="IPR046357">
    <property type="entry name" value="PPIase_dom_sf"/>
</dbReference>
<feature type="signal peptide" evidence="7">
    <location>
        <begin position="1"/>
        <end position="22"/>
    </location>
</feature>
<evidence type="ECO:0000256" key="2">
    <source>
        <dbReference type="ARBA" id="ARBA00006577"/>
    </source>
</evidence>
<evidence type="ECO:0000259" key="8">
    <source>
        <dbReference type="PROSITE" id="PS50059"/>
    </source>
</evidence>
<reference evidence="9 10" key="1">
    <citation type="submission" date="2019-02" db="EMBL/GenBank/DDBJ databases">
        <title>Genome of a new Bacteroidetes strain.</title>
        <authorList>
            <person name="Pitt A."/>
        </authorList>
    </citation>
    <scope>NUCLEOTIDE SEQUENCE [LARGE SCALE GENOMIC DNA]</scope>
    <source>
        <strain evidence="9 10">103A-SOEBACH</strain>
    </source>
</reference>
<keyword evidence="4 5" id="KW-0413">Isomerase</keyword>
<evidence type="ECO:0000256" key="4">
    <source>
        <dbReference type="ARBA" id="ARBA00023235"/>
    </source>
</evidence>
<evidence type="ECO:0000256" key="3">
    <source>
        <dbReference type="ARBA" id="ARBA00023110"/>
    </source>
</evidence>
<keyword evidence="7" id="KW-0732">Signal</keyword>
<keyword evidence="3 5" id="KW-0697">Rotamase</keyword>
<accession>A0A4Q9BEH7</accession>
<dbReference type="PROSITE" id="PS50059">
    <property type="entry name" value="FKBP_PPIASE"/>
    <property type="match status" value="1"/>
</dbReference>
<gene>
    <name evidence="9" type="ORF">EWU20_04530</name>
</gene>
<keyword evidence="10" id="KW-1185">Reference proteome</keyword>
<name>A0A4Q9BEH7_9BACT</name>
<feature type="chain" id="PRO_5020773130" description="Peptidyl-prolyl cis-trans isomerase" evidence="7">
    <location>
        <begin position="23"/>
        <end position="285"/>
    </location>
</feature>
<dbReference type="GO" id="GO:0003755">
    <property type="term" value="F:peptidyl-prolyl cis-trans isomerase activity"/>
    <property type="evidence" value="ECO:0007669"/>
    <property type="project" value="UniProtKB-UniRule"/>
</dbReference>
<evidence type="ECO:0000313" key="10">
    <source>
        <dbReference type="Proteomes" id="UP000293583"/>
    </source>
</evidence>
<organism evidence="9 10">
    <name type="scientific">Aquirufa antheringensis</name>
    <dbReference type="NCBI Taxonomy" id="2516559"/>
    <lineage>
        <taxon>Bacteria</taxon>
        <taxon>Pseudomonadati</taxon>
        <taxon>Bacteroidota</taxon>
        <taxon>Cytophagia</taxon>
        <taxon>Cytophagales</taxon>
        <taxon>Flectobacillaceae</taxon>
        <taxon>Aquirufa</taxon>
    </lineage>
</organism>
<dbReference type="EMBL" id="SEWY01000002">
    <property type="protein sequence ID" value="TBH74414.1"/>
    <property type="molecule type" value="Genomic_DNA"/>
</dbReference>
<dbReference type="SUPFAM" id="SSF54534">
    <property type="entry name" value="FKBP-like"/>
    <property type="match status" value="2"/>
</dbReference>
<feature type="domain" description="PPIase FKBP-type" evidence="8">
    <location>
        <begin position="202"/>
        <end position="285"/>
    </location>
</feature>
<dbReference type="AlphaFoldDB" id="A0A4Q9BEH7"/>
<evidence type="ECO:0000256" key="6">
    <source>
        <dbReference type="RuleBase" id="RU003915"/>
    </source>
</evidence>
<evidence type="ECO:0000256" key="7">
    <source>
        <dbReference type="SAM" id="SignalP"/>
    </source>
</evidence>
<dbReference type="Gene3D" id="3.10.50.40">
    <property type="match status" value="2"/>
</dbReference>
<dbReference type="PROSITE" id="PS51257">
    <property type="entry name" value="PROKAR_LIPOPROTEIN"/>
    <property type="match status" value="1"/>
</dbReference>
<dbReference type="Proteomes" id="UP000293583">
    <property type="component" value="Unassembled WGS sequence"/>
</dbReference>
<comment type="similarity">
    <text evidence="2 6">Belongs to the FKBP-type PPIase family.</text>
</comment>
<comment type="caution">
    <text evidence="9">The sequence shown here is derived from an EMBL/GenBank/DDBJ whole genome shotgun (WGS) entry which is preliminary data.</text>
</comment>
<comment type="catalytic activity">
    <reaction evidence="1 5 6">
        <text>[protein]-peptidylproline (omega=180) = [protein]-peptidylproline (omega=0)</text>
        <dbReference type="Rhea" id="RHEA:16237"/>
        <dbReference type="Rhea" id="RHEA-COMP:10747"/>
        <dbReference type="Rhea" id="RHEA-COMP:10748"/>
        <dbReference type="ChEBI" id="CHEBI:83833"/>
        <dbReference type="ChEBI" id="CHEBI:83834"/>
        <dbReference type="EC" id="5.2.1.8"/>
    </reaction>
</comment>
<dbReference type="InterPro" id="IPR001179">
    <property type="entry name" value="PPIase_FKBP_dom"/>
</dbReference>